<evidence type="ECO:0000313" key="5">
    <source>
        <dbReference type="Proteomes" id="UP000828390"/>
    </source>
</evidence>
<evidence type="ECO:0000259" key="3">
    <source>
        <dbReference type="Pfam" id="PF08797"/>
    </source>
</evidence>
<keyword evidence="2" id="KW-0378">Hydrolase</keyword>
<feature type="domain" description="HIRAN" evidence="3">
    <location>
        <begin position="5"/>
        <end position="59"/>
    </location>
</feature>
<dbReference type="Proteomes" id="UP000828390">
    <property type="component" value="Unassembled WGS sequence"/>
</dbReference>
<dbReference type="GO" id="GO:0016818">
    <property type="term" value="F:hydrolase activity, acting on acid anhydrides, in phosphorus-containing anhydrides"/>
    <property type="evidence" value="ECO:0007669"/>
    <property type="project" value="InterPro"/>
</dbReference>
<dbReference type="Pfam" id="PF08797">
    <property type="entry name" value="HIRAN"/>
    <property type="match status" value="1"/>
</dbReference>
<comment type="caution">
    <text evidence="4">The sequence shown here is derived from an EMBL/GenBank/DDBJ whole genome shotgun (WGS) entry which is preliminary data.</text>
</comment>
<keyword evidence="5" id="KW-1185">Reference proteome</keyword>
<dbReference type="Gene3D" id="3.30.70.2330">
    <property type="match status" value="1"/>
</dbReference>
<evidence type="ECO:0000256" key="2">
    <source>
        <dbReference type="ARBA" id="ARBA00022801"/>
    </source>
</evidence>
<dbReference type="GO" id="GO:0003676">
    <property type="term" value="F:nucleic acid binding"/>
    <property type="evidence" value="ECO:0007669"/>
    <property type="project" value="InterPro"/>
</dbReference>
<dbReference type="GO" id="GO:0008270">
    <property type="term" value="F:zinc ion binding"/>
    <property type="evidence" value="ECO:0007669"/>
    <property type="project" value="InterPro"/>
</dbReference>
<protein>
    <recommendedName>
        <fullName evidence="3">HIRAN domain-containing protein</fullName>
    </recommendedName>
</protein>
<accession>A0A9D4GYC6</accession>
<name>A0A9D4GYC6_DREPO</name>
<gene>
    <name evidence="4" type="ORF">DPMN_127107</name>
</gene>
<keyword evidence="1" id="KW-0479">Metal-binding</keyword>
<reference evidence="4" key="2">
    <citation type="submission" date="2020-11" db="EMBL/GenBank/DDBJ databases">
        <authorList>
            <person name="McCartney M.A."/>
            <person name="Auch B."/>
            <person name="Kono T."/>
            <person name="Mallez S."/>
            <person name="Becker A."/>
            <person name="Gohl D.M."/>
            <person name="Silverstein K.A.T."/>
            <person name="Koren S."/>
            <person name="Bechman K.B."/>
            <person name="Herman A."/>
            <person name="Abrahante J.E."/>
            <person name="Garbe J."/>
        </authorList>
    </citation>
    <scope>NUCLEOTIDE SEQUENCE</scope>
    <source>
        <strain evidence="4">Duluth1</strain>
        <tissue evidence="4">Whole animal</tissue>
    </source>
</reference>
<dbReference type="EMBL" id="JAIWYP010000005">
    <property type="protein sequence ID" value="KAH3825233.1"/>
    <property type="molecule type" value="Genomic_DNA"/>
</dbReference>
<dbReference type="InterPro" id="IPR014905">
    <property type="entry name" value="HIRAN"/>
</dbReference>
<evidence type="ECO:0000313" key="4">
    <source>
        <dbReference type="EMBL" id="KAH3825233.1"/>
    </source>
</evidence>
<dbReference type="AlphaFoldDB" id="A0A9D4GYC6"/>
<organism evidence="4 5">
    <name type="scientific">Dreissena polymorpha</name>
    <name type="common">Zebra mussel</name>
    <name type="synonym">Mytilus polymorpha</name>
    <dbReference type="NCBI Taxonomy" id="45954"/>
    <lineage>
        <taxon>Eukaryota</taxon>
        <taxon>Metazoa</taxon>
        <taxon>Spiralia</taxon>
        <taxon>Lophotrochozoa</taxon>
        <taxon>Mollusca</taxon>
        <taxon>Bivalvia</taxon>
        <taxon>Autobranchia</taxon>
        <taxon>Heteroconchia</taxon>
        <taxon>Euheterodonta</taxon>
        <taxon>Imparidentia</taxon>
        <taxon>Neoheterodontei</taxon>
        <taxon>Myida</taxon>
        <taxon>Dreissenoidea</taxon>
        <taxon>Dreissenidae</taxon>
        <taxon>Dreissena</taxon>
    </lineage>
</organism>
<evidence type="ECO:0000256" key="1">
    <source>
        <dbReference type="ARBA" id="ARBA00022723"/>
    </source>
</evidence>
<reference evidence="4" key="1">
    <citation type="journal article" date="2019" name="bioRxiv">
        <title>The Genome of the Zebra Mussel, Dreissena polymorpha: A Resource for Invasive Species Research.</title>
        <authorList>
            <person name="McCartney M.A."/>
            <person name="Auch B."/>
            <person name="Kono T."/>
            <person name="Mallez S."/>
            <person name="Zhang Y."/>
            <person name="Obille A."/>
            <person name="Becker A."/>
            <person name="Abrahante J.E."/>
            <person name="Garbe J."/>
            <person name="Badalamenti J.P."/>
            <person name="Herman A."/>
            <person name="Mangelson H."/>
            <person name="Liachko I."/>
            <person name="Sullivan S."/>
            <person name="Sone E.D."/>
            <person name="Koren S."/>
            <person name="Silverstein K.A.T."/>
            <person name="Beckman K.B."/>
            <person name="Gohl D.M."/>
        </authorList>
    </citation>
    <scope>NUCLEOTIDE SEQUENCE</scope>
    <source>
        <strain evidence="4">Duluth1</strain>
        <tissue evidence="4">Whole animal</tissue>
    </source>
</reference>
<proteinExistence type="predicted"/>
<sequence>MHHWGRRELEVDVIHYCGQEHDNPYDNNAIAVFSDTEMRHKVGYLRREDAVGLKNVYRHIKGKCYLKTKLAASKFNRLKGPIQICNIGFKCDDEHVADVRQYLNGYSFKVC</sequence>